<evidence type="ECO:0000256" key="1">
    <source>
        <dbReference type="SAM" id="Coils"/>
    </source>
</evidence>
<feature type="coiled-coil region" evidence="1">
    <location>
        <begin position="88"/>
        <end position="163"/>
    </location>
</feature>
<dbReference type="EMBL" id="BAABME010009261">
    <property type="protein sequence ID" value="GAA0174845.1"/>
    <property type="molecule type" value="Genomic_DNA"/>
</dbReference>
<proteinExistence type="predicted"/>
<name>A0AAV3RI65_LITER</name>
<protein>
    <submittedName>
        <fullName evidence="2">Uncharacterized protein</fullName>
    </submittedName>
</protein>
<keyword evidence="1" id="KW-0175">Coiled coil</keyword>
<reference evidence="2 3" key="1">
    <citation type="submission" date="2024-01" db="EMBL/GenBank/DDBJ databases">
        <title>The complete chloroplast genome sequence of Lithospermum erythrorhizon: insights into the phylogenetic relationship among Boraginaceae species and the maternal lineages of purple gromwells.</title>
        <authorList>
            <person name="Okada T."/>
            <person name="Watanabe K."/>
        </authorList>
    </citation>
    <scope>NUCLEOTIDE SEQUENCE [LARGE SCALE GENOMIC DNA]</scope>
</reference>
<keyword evidence="3" id="KW-1185">Reference proteome</keyword>
<organism evidence="2 3">
    <name type="scientific">Lithospermum erythrorhizon</name>
    <name type="common">Purple gromwell</name>
    <name type="synonym">Lithospermum officinale var. erythrorhizon</name>
    <dbReference type="NCBI Taxonomy" id="34254"/>
    <lineage>
        <taxon>Eukaryota</taxon>
        <taxon>Viridiplantae</taxon>
        <taxon>Streptophyta</taxon>
        <taxon>Embryophyta</taxon>
        <taxon>Tracheophyta</taxon>
        <taxon>Spermatophyta</taxon>
        <taxon>Magnoliopsida</taxon>
        <taxon>eudicotyledons</taxon>
        <taxon>Gunneridae</taxon>
        <taxon>Pentapetalae</taxon>
        <taxon>asterids</taxon>
        <taxon>lamiids</taxon>
        <taxon>Boraginales</taxon>
        <taxon>Boraginaceae</taxon>
        <taxon>Boraginoideae</taxon>
        <taxon>Lithospermeae</taxon>
        <taxon>Lithospermum</taxon>
    </lineage>
</organism>
<evidence type="ECO:0000313" key="3">
    <source>
        <dbReference type="Proteomes" id="UP001454036"/>
    </source>
</evidence>
<dbReference type="Proteomes" id="UP001454036">
    <property type="component" value="Unassembled WGS sequence"/>
</dbReference>
<gene>
    <name evidence="2" type="ORF">LIER_28149</name>
</gene>
<sequence length="212" mass="24334">MKEAKESHHNQYDPKERVKSMKIHDRIAAMAVLLEESKAGREGIIRSILGPSTQSKLQERRKILEIHGASMSQVIKSMNESYVLACKVHEGLDREKALKAQLEEARSECSIEQRSNQLEKDSQAWVADVEKIVLTRDQETKRAEETEAKMKEVQTTVEALAQQHVEEALANFEDTPEYKLATRKDASYCLFEFVNTYKDETLSLLANYQEFI</sequence>
<comment type="caution">
    <text evidence="2">The sequence shown here is derived from an EMBL/GenBank/DDBJ whole genome shotgun (WGS) entry which is preliminary data.</text>
</comment>
<accession>A0AAV3RI65</accession>
<evidence type="ECO:0000313" key="2">
    <source>
        <dbReference type="EMBL" id="GAA0174845.1"/>
    </source>
</evidence>
<dbReference type="AlphaFoldDB" id="A0AAV3RI65"/>